<gene>
    <name evidence="2" type="ORF">DJ018_16110</name>
</gene>
<accession>A0A328AA83</accession>
<dbReference type="EMBL" id="QFYR01000004">
    <property type="protein sequence ID" value="RAK51459.1"/>
    <property type="molecule type" value="Genomic_DNA"/>
</dbReference>
<keyword evidence="3" id="KW-1185">Reference proteome</keyword>
<organism evidence="2 3">
    <name type="scientific">Phenylobacterium deserti</name>
    <dbReference type="NCBI Taxonomy" id="1914756"/>
    <lineage>
        <taxon>Bacteria</taxon>
        <taxon>Pseudomonadati</taxon>
        <taxon>Pseudomonadota</taxon>
        <taxon>Alphaproteobacteria</taxon>
        <taxon>Caulobacterales</taxon>
        <taxon>Caulobacteraceae</taxon>
        <taxon>Phenylobacterium</taxon>
    </lineage>
</organism>
<sequence length="122" mass="11070">MTEPITMNEQIPGGAGQGGSGPSGAAAPSTGQTGQGVSVASPGHDIGGVGGSSAIGGGLGSGESRGNAAGTGLGDGATGGEALNDLGVASGGMGSDGDQGRTDLPEDARELPPGPGASGERA</sequence>
<evidence type="ECO:0000313" key="2">
    <source>
        <dbReference type="EMBL" id="RAK51459.1"/>
    </source>
</evidence>
<dbReference type="AlphaFoldDB" id="A0A328AA83"/>
<evidence type="ECO:0000256" key="1">
    <source>
        <dbReference type="SAM" id="MobiDB-lite"/>
    </source>
</evidence>
<feature type="compositionally biased region" description="Basic and acidic residues" evidence="1">
    <location>
        <begin position="98"/>
        <end position="110"/>
    </location>
</feature>
<evidence type="ECO:0000313" key="3">
    <source>
        <dbReference type="Proteomes" id="UP000249725"/>
    </source>
</evidence>
<feature type="compositionally biased region" description="Gly residues" evidence="1">
    <location>
        <begin position="13"/>
        <end position="22"/>
    </location>
</feature>
<comment type="caution">
    <text evidence="2">The sequence shown here is derived from an EMBL/GenBank/DDBJ whole genome shotgun (WGS) entry which is preliminary data.</text>
</comment>
<feature type="region of interest" description="Disordered" evidence="1">
    <location>
        <begin position="1"/>
        <end position="122"/>
    </location>
</feature>
<dbReference type="Proteomes" id="UP000249725">
    <property type="component" value="Unassembled WGS sequence"/>
</dbReference>
<feature type="compositionally biased region" description="Gly residues" evidence="1">
    <location>
        <begin position="45"/>
        <end position="79"/>
    </location>
</feature>
<name>A0A328AA83_9CAUL</name>
<proteinExistence type="predicted"/>
<protein>
    <submittedName>
        <fullName evidence="2">Uncharacterized protein</fullName>
    </submittedName>
</protein>
<reference evidence="3" key="1">
    <citation type="submission" date="2018-05" db="EMBL/GenBank/DDBJ databases">
        <authorList>
            <person name="Li X."/>
        </authorList>
    </citation>
    <scope>NUCLEOTIDE SEQUENCE [LARGE SCALE GENOMIC DNA]</scope>
    <source>
        <strain evidence="3">YIM 73061</strain>
    </source>
</reference>